<dbReference type="EMBL" id="CP114040">
    <property type="protein sequence ID" value="WAS99133.1"/>
    <property type="molecule type" value="Genomic_DNA"/>
</dbReference>
<dbReference type="Proteomes" id="UP001164459">
    <property type="component" value="Chromosome"/>
</dbReference>
<organism evidence="2 3">
    <name type="scientific">Nannocystis punicea</name>
    <dbReference type="NCBI Taxonomy" id="2995304"/>
    <lineage>
        <taxon>Bacteria</taxon>
        <taxon>Pseudomonadati</taxon>
        <taxon>Myxococcota</taxon>
        <taxon>Polyangia</taxon>
        <taxon>Nannocystales</taxon>
        <taxon>Nannocystaceae</taxon>
        <taxon>Nannocystis</taxon>
    </lineage>
</organism>
<evidence type="ECO:0000313" key="2">
    <source>
        <dbReference type="EMBL" id="WAS99133.1"/>
    </source>
</evidence>
<keyword evidence="3" id="KW-1185">Reference proteome</keyword>
<keyword evidence="1" id="KW-0812">Transmembrane</keyword>
<keyword evidence="1" id="KW-0472">Membrane</keyword>
<sequence>MREAADAGRRSSRGGCRGTGSACSFVLAGSLALGSVAPARAQPPEPETVAPGAELQRWRAKRRSLQIAAGLSGGFMAATFVTGASLLLWLVWPRHSDCYECGGDAFGESITTMVMLPVAGALAIPTGVFGARLRRHERERPSARLRLLPGGLQIQF</sequence>
<evidence type="ECO:0000256" key="1">
    <source>
        <dbReference type="SAM" id="Phobius"/>
    </source>
</evidence>
<feature type="transmembrane region" description="Helical" evidence="1">
    <location>
        <begin position="112"/>
        <end position="131"/>
    </location>
</feature>
<proteinExistence type="predicted"/>
<evidence type="ECO:0000313" key="3">
    <source>
        <dbReference type="Proteomes" id="UP001164459"/>
    </source>
</evidence>
<reference evidence="2" key="1">
    <citation type="submission" date="2022-11" db="EMBL/GenBank/DDBJ databases">
        <title>Minimal conservation of predation-associated metabolite biosynthetic gene clusters underscores biosynthetic potential of Myxococcota including descriptions for ten novel species: Archangium lansinium sp. nov., Myxococcus landrumus sp. nov., Nannocystis bai.</title>
        <authorList>
            <person name="Ahearne A."/>
            <person name="Stevens C."/>
            <person name="Dowd S."/>
        </authorList>
    </citation>
    <scope>NUCLEOTIDE SEQUENCE</scope>
    <source>
        <strain evidence="2">Fl3</strain>
    </source>
</reference>
<name>A0ABY7HIJ0_9BACT</name>
<feature type="transmembrane region" description="Helical" evidence="1">
    <location>
        <begin position="67"/>
        <end position="92"/>
    </location>
</feature>
<gene>
    <name evidence="2" type="ORF">O0S08_23650</name>
</gene>
<keyword evidence="1" id="KW-1133">Transmembrane helix</keyword>
<dbReference type="RefSeq" id="WP_269041494.1">
    <property type="nucleotide sequence ID" value="NZ_CP114040.1"/>
</dbReference>
<accession>A0ABY7HIJ0</accession>
<protein>
    <submittedName>
        <fullName evidence="2">Uncharacterized protein</fullName>
    </submittedName>
</protein>